<sequence>MALPVTAGRVLVALRPGSLAIGGPNEASVTWFIAAGKCTADGCAGGPYTFGSQGELPPGMVLNPHTGELAGTPTVEGTWTITITATDTNDPAETGSLTLDYNVVAPVLATGSSPTP</sequence>
<dbReference type="GO" id="GO:0016020">
    <property type="term" value="C:membrane"/>
    <property type="evidence" value="ECO:0007669"/>
    <property type="project" value="InterPro"/>
</dbReference>
<reference evidence="2" key="1">
    <citation type="submission" date="2016-10" db="EMBL/GenBank/DDBJ databases">
        <authorList>
            <person name="Varghese N."/>
            <person name="Submissions S."/>
        </authorList>
    </citation>
    <scope>NUCLEOTIDE SEQUENCE [LARGE SCALE GENOMIC DNA]</scope>
    <source>
        <strain evidence="2">CL127</strain>
    </source>
</reference>
<dbReference type="Proteomes" id="UP000198877">
    <property type="component" value="Unassembled WGS sequence"/>
</dbReference>
<dbReference type="Pfam" id="PF05345">
    <property type="entry name" value="He_PIG"/>
    <property type="match status" value="1"/>
</dbReference>
<proteinExistence type="predicted"/>
<dbReference type="SUPFAM" id="SSF49313">
    <property type="entry name" value="Cadherin-like"/>
    <property type="match status" value="1"/>
</dbReference>
<protein>
    <submittedName>
        <fullName evidence="1">Putative Ig domain-containing protein</fullName>
    </submittedName>
</protein>
<dbReference type="EMBL" id="FOYR01000001">
    <property type="protein sequence ID" value="SFR39748.1"/>
    <property type="molecule type" value="Genomic_DNA"/>
</dbReference>
<organism evidence="1 2">
    <name type="scientific">Microbacterium azadirachtae</name>
    <dbReference type="NCBI Taxonomy" id="582680"/>
    <lineage>
        <taxon>Bacteria</taxon>
        <taxon>Bacillati</taxon>
        <taxon>Actinomycetota</taxon>
        <taxon>Actinomycetes</taxon>
        <taxon>Micrococcales</taxon>
        <taxon>Microbacteriaceae</taxon>
        <taxon>Microbacterium</taxon>
    </lineage>
</organism>
<gene>
    <name evidence="1" type="ORF">SAMN04488591_1002</name>
</gene>
<dbReference type="InterPro" id="IPR013783">
    <property type="entry name" value="Ig-like_fold"/>
</dbReference>
<dbReference type="AlphaFoldDB" id="A0A1I6GC62"/>
<dbReference type="GO" id="GO:0005975">
    <property type="term" value="P:carbohydrate metabolic process"/>
    <property type="evidence" value="ECO:0007669"/>
    <property type="project" value="UniProtKB-ARBA"/>
</dbReference>
<evidence type="ECO:0000313" key="1">
    <source>
        <dbReference type="EMBL" id="SFR39748.1"/>
    </source>
</evidence>
<evidence type="ECO:0000313" key="2">
    <source>
        <dbReference type="Proteomes" id="UP000198877"/>
    </source>
</evidence>
<accession>A0A1I6GC62</accession>
<name>A0A1I6GC62_9MICO</name>
<dbReference type="Gene3D" id="2.60.40.10">
    <property type="entry name" value="Immunoglobulins"/>
    <property type="match status" value="1"/>
</dbReference>
<dbReference type="GO" id="GO:0005509">
    <property type="term" value="F:calcium ion binding"/>
    <property type="evidence" value="ECO:0007669"/>
    <property type="project" value="InterPro"/>
</dbReference>
<dbReference type="InterPro" id="IPR015919">
    <property type="entry name" value="Cadherin-like_sf"/>
</dbReference>